<reference evidence="2 3" key="1">
    <citation type="submission" date="2018-06" db="EMBL/GenBank/DDBJ databases">
        <title>Genomic Encyclopedia of Archaeal and Bacterial Type Strains, Phase II (KMG-II): from individual species to whole genera.</title>
        <authorList>
            <person name="Goeker M."/>
        </authorList>
    </citation>
    <scope>NUCLEOTIDE SEQUENCE [LARGE SCALE GENOMIC DNA]</scope>
    <source>
        <strain evidence="2 3">DSM 19830</strain>
    </source>
</reference>
<evidence type="ECO:0000313" key="2">
    <source>
        <dbReference type="EMBL" id="PZX49115.1"/>
    </source>
</evidence>
<comment type="caution">
    <text evidence="2">The sequence shown here is derived from an EMBL/GenBank/DDBJ whole genome shotgun (WGS) entry which is preliminary data.</text>
</comment>
<name>A0A2W7REH4_9BACT</name>
<evidence type="ECO:0000313" key="3">
    <source>
        <dbReference type="Proteomes" id="UP000248882"/>
    </source>
</evidence>
<dbReference type="OrthoDB" id="1494127at2"/>
<proteinExistence type="predicted"/>
<keyword evidence="1" id="KW-0472">Membrane</keyword>
<keyword evidence="1" id="KW-1133">Transmembrane helix</keyword>
<dbReference type="AlphaFoldDB" id="A0A2W7REH4"/>
<evidence type="ECO:0000256" key="1">
    <source>
        <dbReference type="SAM" id="Phobius"/>
    </source>
</evidence>
<dbReference type="Proteomes" id="UP000248882">
    <property type="component" value="Unassembled WGS sequence"/>
</dbReference>
<dbReference type="EMBL" id="QKZT01000016">
    <property type="protein sequence ID" value="PZX49115.1"/>
    <property type="molecule type" value="Genomic_DNA"/>
</dbReference>
<accession>A0A2W7REH4</accession>
<organism evidence="2 3">
    <name type="scientific">Algoriphagus chordae</name>
    <dbReference type="NCBI Taxonomy" id="237019"/>
    <lineage>
        <taxon>Bacteria</taxon>
        <taxon>Pseudomonadati</taxon>
        <taxon>Bacteroidota</taxon>
        <taxon>Cytophagia</taxon>
        <taxon>Cytophagales</taxon>
        <taxon>Cyclobacteriaceae</taxon>
        <taxon>Algoriphagus</taxon>
    </lineage>
</organism>
<keyword evidence="3" id="KW-1185">Reference proteome</keyword>
<gene>
    <name evidence="2" type="ORF">LV85_03246</name>
</gene>
<keyword evidence="1" id="KW-0812">Transmembrane</keyword>
<protein>
    <submittedName>
        <fullName evidence="2">Uncharacterized protein</fullName>
    </submittedName>
</protein>
<feature type="transmembrane region" description="Helical" evidence="1">
    <location>
        <begin position="6"/>
        <end position="23"/>
    </location>
</feature>
<sequence>MEFIYIIFVAIFGFLIFLFFKGFSNSKHMASDTEYSQAGVTVNFSEQSLTLKNKKFNVSQVTGIKMKHNESGRRGNSKAMNVFIELDDFDYPSHKIMFLSSGQGEKFMQRLSIALRKAGGPNFN</sequence>
<dbReference type="RefSeq" id="WP_111321294.1">
    <property type="nucleotide sequence ID" value="NZ_QKZT01000016.1"/>
</dbReference>